<name>A0A6A5R1X5_AMPQU</name>
<evidence type="ECO:0000313" key="2">
    <source>
        <dbReference type="EMBL" id="KAF1921682.1"/>
    </source>
</evidence>
<reference evidence="2" key="1">
    <citation type="journal article" date="2020" name="Stud. Mycol.">
        <title>101 Dothideomycetes genomes: a test case for predicting lifestyles and emergence of pathogens.</title>
        <authorList>
            <person name="Haridas S."/>
            <person name="Albert R."/>
            <person name="Binder M."/>
            <person name="Bloem J."/>
            <person name="Labutti K."/>
            <person name="Salamov A."/>
            <person name="Andreopoulos B."/>
            <person name="Baker S."/>
            <person name="Barry K."/>
            <person name="Bills G."/>
            <person name="Bluhm B."/>
            <person name="Cannon C."/>
            <person name="Castanera R."/>
            <person name="Culley D."/>
            <person name="Daum C."/>
            <person name="Ezra D."/>
            <person name="Gonzalez J."/>
            <person name="Henrissat B."/>
            <person name="Kuo A."/>
            <person name="Liang C."/>
            <person name="Lipzen A."/>
            <person name="Lutzoni F."/>
            <person name="Magnuson J."/>
            <person name="Mondo S."/>
            <person name="Nolan M."/>
            <person name="Ohm R."/>
            <person name="Pangilinan J."/>
            <person name="Park H.-J."/>
            <person name="Ramirez L."/>
            <person name="Alfaro M."/>
            <person name="Sun H."/>
            <person name="Tritt A."/>
            <person name="Yoshinaga Y."/>
            <person name="Zwiers L.-H."/>
            <person name="Turgeon B."/>
            <person name="Goodwin S."/>
            <person name="Spatafora J."/>
            <person name="Crous P."/>
            <person name="Grigoriev I."/>
        </authorList>
    </citation>
    <scope>NUCLEOTIDE SEQUENCE</scope>
    <source>
        <strain evidence="2">HMLAC05119</strain>
    </source>
</reference>
<proteinExistence type="predicted"/>
<keyword evidence="3" id="KW-1185">Reference proteome</keyword>
<dbReference type="AlphaFoldDB" id="A0A6A5R1X5"/>
<sequence length="156" mass="17617">MPIKLALPKRTLTMFSCSNALVGAMSKLASGARACLNILFALRRLLFFTYCLRSPITLRKILSTWICLFQRRPRVKHSHSNPAVRIRRFRSILELRVRFRPTFSFSRFKAVVLLVVGRYCVRDGSREDSLAGGPGHDSDVQRPATQAGPHHAPITV</sequence>
<dbReference type="OrthoDB" id="10523253at2759"/>
<dbReference type="EMBL" id="ML979132">
    <property type="protein sequence ID" value="KAF1921682.1"/>
    <property type="molecule type" value="Genomic_DNA"/>
</dbReference>
<organism evidence="2 3">
    <name type="scientific">Ampelomyces quisqualis</name>
    <name type="common">Powdery mildew agent</name>
    <dbReference type="NCBI Taxonomy" id="50730"/>
    <lineage>
        <taxon>Eukaryota</taxon>
        <taxon>Fungi</taxon>
        <taxon>Dikarya</taxon>
        <taxon>Ascomycota</taxon>
        <taxon>Pezizomycotina</taxon>
        <taxon>Dothideomycetes</taxon>
        <taxon>Pleosporomycetidae</taxon>
        <taxon>Pleosporales</taxon>
        <taxon>Pleosporineae</taxon>
        <taxon>Phaeosphaeriaceae</taxon>
        <taxon>Ampelomyces</taxon>
    </lineage>
</organism>
<accession>A0A6A5R1X5</accession>
<dbReference type="Proteomes" id="UP000800096">
    <property type="component" value="Unassembled WGS sequence"/>
</dbReference>
<gene>
    <name evidence="2" type="ORF">BDU57DRAFT_58398</name>
</gene>
<evidence type="ECO:0000313" key="3">
    <source>
        <dbReference type="Proteomes" id="UP000800096"/>
    </source>
</evidence>
<evidence type="ECO:0000256" key="1">
    <source>
        <dbReference type="SAM" id="MobiDB-lite"/>
    </source>
</evidence>
<protein>
    <submittedName>
        <fullName evidence="2">Uncharacterized protein</fullName>
    </submittedName>
</protein>
<feature type="region of interest" description="Disordered" evidence="1">
    <location>
        <begin position="127"/>
        <end position="156"/>
    </location>
</feature>